<dbReference type="EMBL" id="DS114205">
    <property type="protein sequence ID" value="EAX89389.1"/>
    <property type="molecule type" value="Genomic_DNA"/>
</dbReference>
<reference evidence="1" key="2">
    <citation type="journal article" date="2007" name="Science">
        <title>Draft genome sequence of the sexually transmitted pathogen Trichomonas vaginalis.</title>
        <authorList>
            <person name="Carlton J.M."/>
            <person name="Hirt R.P."/>
            <person name="Silva J.C."/>
            <person name="Delcher A.L."/>
            <person name="Schatz M."/>
            <person name="Zhao Q."/>
            <person name="Wortman J.R."/>
            <person name="Bidwell S.L."/>
            <person name="Alsmark U.C.M."/>
            <person name="Besteiro S."/>
            <person name="Sicheritz-Ponten T."/>
            <person name="Noel C.J."/>
            <person name="Dacks J.B."/>
            <person name="Foster P.G."/>
            <person name="Simillion C."/>
            <person name="Van de Peer Y."/>
            <person name="Miranda-Saavedra D."/>
            <person name="Barton G.J."/>
            <person name="Westrop G.D."/>
            <person name="Mueller S."/>
            <person name="Dessi D."/>
            <person name="Fiori P.L."/>
            <person name="Ren Q."/>
            <person name="Paulsen I."/>
            <person name="Zhang H."/>
            <person name="Bastida-Corcuera F.D."/>
            <person name="Simoes-Barbosa A."/>
            <person name="Brown M.T."/>
            <person name="Hayes R.D."/>
            <person name="Mukherjee M."/>
            <person name="Okumura C.Y."/>
            <person name="Schneider R."/>
            <person name="Smith A.J."/>
            <person name="Vanacova S."/>
            <person name="Villalvazo M."/>
            <person name="Haas B.J."/>
            <person name="Pertea M."/>
            <person name="Feldblyum T.V."/>
            <person name="Utterback T.R."/>
            <person name="Shu C.L."/>
            <person name="Osoegawa K."/>
            <person name="de Jong P.J."/>
            <person name="Hrdy I."/>
            <person name="Horvathova L."/>
            <person name="Zubacova Z."/>
            <person name="Dolezal P."/>
            <person name="Malik S.B."/>
            <person name="Logsdon J.M. Jr."/>
            <person name="Henze K."/>
            <person name="Gupta A."/>
            <person name="Wang C.C."/>
            <person name="Dunne R.L."/>
            <person name="Upcroft J.A."/>
            <person name="Upcroft P."/>
            <person name="White O."/>
            <person name="Salzberg S.L."/>
            <person name="Tang P."/>
            <person name="Chiu C.-H."/>
            <person name="Lee Y.-S."/>
            <person name="Embley T.M."/>
            <person name="Coombs G.H."/>
            <person name="Mottram J.C."/>
            <person name="Tachezy J."/>
            <person name="Fraser-Liggett C.M."/>
            <person name="Johnson P.J."/>
        </authorList>
    </citation>
    <scope>NUCLEOTIDE SEQUENCE [LARGE SCALE GENOMIC DNA]</scope>
    <source>
        <strain evidence="1">G3</strain>
    </source>
</reference>
<gene>
    <name evidence="1" type="ORF">TVAG_121330</name>
</gene>
<organism evidence="1 2">
    <name type="scientific">Trichomonas vaginalis (strain ATCC PRA-98 / G3)</name>
    <dbReference type="NCBI Taxonomy" id="412133"/>
    <lineage>
        <taxon>Eukaryota</taxon>
        <taxon>Metamonada</taxon>
        <taxon>Parabasalia</taxon>
        <taxon>Trichomonadida</taxon>
        <taxon>Trichomonadidae</taxon>
        <taxon>Trichomonas</taxon>
    </lineage>
</organism>
<dbReference type="Proteomes" id="UP000001542">
    <property type="component" value="Unassembled WGS sequence"/>
</dbReference>
<sequence length="1320" mass="152499">MSQVAAQAAIKTLFDLYWKAKPESKQLILERLANSGNHSLIIGYLSNQWKDISADASQIPQGLNFLSQYTICIKDKMTPQLAQMIFAIYLNIVKQNPIPISYDNYSKFLSIILAVLKAKNQQVIMNQLSQLDWLSEMFPMAHCALFFQEDATQYVKEFLALLNKATSTTALSTWNETLCVLLRAKISSGYDKLVIFSSVDMTLALNGSLESKIDVLLASYRYFNIQEISQIMKIHFEFILQKVTLKIPLTVISKLISLAILYFDNCDNKDLLISLVFRHLFVFLQENNSQVEIFAKFCQKLSETQINTIFKAFANKLEYTVPLLYIASNFPTQETFSILISDVPNSMRDIQYKYFKNYVMSDKFNKNQTIYLFSLLNSQDFDIIEKVLANDKVLFMVNMVRYLQNNTDRDKIFQIIRILQKYETFPIIQIDEIIDCVASLISAYFMHGIEENEITILFNYFDHCRKGIKGDFIIPKNEKQTYPTYVKDFFSSRKDWKNIVHDRSLSRIRKAEKSMAVTMIALADEDTAFLQGVAFTKDDMKLLAAYFTAASTNFGDAVLQYIEKNVVKQSGLLGGIFTAKIVDKEILRVALYTFKSICSFIAVTDSLLNILLMLFNENFQNPLDVSLLLKITKIIFDRFSKRIDNTTLIDKLCDMCEKVDSVSFEQTMISLLKSNNDLSQKGAEKVCKSWITVLINPQTPLIEKSDFEKEFLEKNYYQITNKIFVENLTKILSEKCHNDNIFMSFKRYLEIDNASIRKYLYIFIGNLLQSSKIISKFAQENVRQITNVTSYLPDNMDTNDAYEKSLPFFNELIVRLAFNFEELFEISENLLKICDKPFYELSLFYFSLAKHSGKYLLVNQGNLLMKYLSLTSNSNSVIEKYNEQIILNLFDSYPKLLMNLLLFNGQHKPTEAMYDLLTKIRSFPTTFFDISTNLIETETLNMNFVFRLSKFFFFALNSRQITVDYRCYEVFLLILTLSNLFSNDENFETVLEQTQVINSISNILLKTEMTMKTGESGYLQTVGLFTKNCYKNLQNSNDQLKLLQSIAKYSKSATLFFMNTCFVVWSFAIFNDNKLLENVSIVLSDKRLTKTNHCNLLKVLCSKVTNDTFKNVTQNVIKSFYNSFVICSTIIDKKNSDFLSKGFILIYNNLDNDLFKQEKNNILEIVRKLIVFSDSKIYEKEDFLVFLQKFIKLSEMQIPVCFPDIFFEMTKILLQTKDLKLFKICYGNDIDVKKIYKDTAALVGQKYVQIAQIAINTFNSNNKLNIEDLTILNYIVSPLSSLECDRLDVLDQFAKILKNAALTGNDDLAVLAINMLADLV</sequence>
<accession>A2G0E0</accession>
<dbReference type="RefSeq" id="XP_001302319.1">
    <property type="nucleotide sequence ID" value="XM_001302318.1"/>
</dbReference>
<dbReference type="VEuPathDB" id="TrichDB:TVAG_121330"/>
<evidence type="ECO:0000313" key="1">
    <source>
        <dbReference type="EMBL" id="EAX89389.1"/>
    </source>
</evidence>
<evidence type="ECO:0000313" key="2">
    <source>
        <dbReference type="Proteomes" id="UP000001542"/>
    </source>
</evidence>
<dbReference type="InParanoid" id="A2G0E0"/>
<reference evidence="1" key="1">
    <citation type="submission" date="2006-10" db="EMBL/GenBank/DDBJ databases">
        <authorList>
            <person name="Amadeo P."/>
            <person name="Zhao Q."/>
            <person name="Wortman J."/>
            <person name="Fraser-Liggett C."/>
            <person name="Carlton J."/>
        </authorList>
    </citation>
    <scope>NUCLEOTIDE SEQUENCE</scope>
    <source>
        <strain evidence="1">G3</strain>
    </source>
</reference>
<protein>
    <submittedName>
        <fullName evidence="1">Uncharacterized protein</fullName>
    </submittedName>
</protein>
<proteinExistence type="predicted"/>
<dbReference type="KEGG" id="tva:4747059"/>
<dbReference type="VEuPathDB" id="TrichDB:TVAGG3_1008690"/>
<name>A2G0E0_TRIV3</name>
<keyword evidence="2" id="KW-1185">Reference proteome</keyword>